<comment type="caution">
    <text evidence="2">The sequence shown here is derived from an EMBL/GenBank/DDBJ whole genome shotgun (WGS) entry which is preliminary data.</text>
</comment>
<proteinExistence type="predicted"/>
<gene>
    <name evidence="2" type="ORF">EOD42_14020</name>
</gene>
<dbReference type="InterPro" id="IPR006944">
    <property type="entry name" value="Phage/GTA_portal"/>
</dbReference>
<dbReference type="AlphaFoldDB" id="A0A437MF31"/>
<feature type="compositionally biased region" description="Gly residues" evidence="1">
    <location>
        <begin position="532"/>
        <end position="548"/>
    </location>
</feature>
<organism evidence="2 3">
    <name type="scientific">Rhodovarius crocodyli</name>
    <dbReference type="NCBI Taxonomy" id="1979269"/>
    <lineage>
        <taxon>Bacteria</taxon>
        <taxon>Pseudomonadati</taxon>
        <taxon>Pseudomonadota</taxon>
        <taxon>Alphaproteobacteria</taxon>
        <taxon>Acetobacterales</taxon>
        <taxon>Roseomonadaceae</taxon>
        <taxon>Rhodovarius</taxon>
    </lineage>
</organism>
<evidence type="ECO:0008006" key="4">
    <source>
        <dbReference type="Google" id="ProtNLM"/>
    </source>
</evidence>
<dbReference type="Pfam" id="PF04860">
    <property type="entry name" value="Phage_portal"/>
    <property type="match status" value="1"/>
</dbReference>
<dbReference type="Proteomes" id="UP000282957">
    <property type="component" value="Unassembled WGS sequence"/>
</dbReference>
<evidence type="ECO:0000313" key="2">
    <source>
        <dbReference type="EMBL" id="RVT96226.1"/>
    </source>
</evidence>
<evidence type="ECO:0000313" key="3">
    <source>
        <dbReference type="Proteomes" id="UP000282957"/>
    </source>
</evidence>
<name>A0A437MF31_9PROT</name>
<evidence type="ECO:0000256" key="1">
    <source>
        <dbReference type="SAM" id="MobiDB-lite"/>
    </source>
</evidence>
<keyword evidence="3" id="KW-1185">Reference proteome</keyword>
<sequence>MDKQVGPTSAVQTRNSPLAVMSKIPSGFIAAATRGLRSVFGPNSTIRDAPQRPVSAPQAVEPTFDQPYAWMDPGKPVRPIPMPNNDLVGLRFAYQPGVNNLQQGRSLEGVTFETLRNLAENFDLLRLAIQTRKDQLRKLGWSIQPKVKPGERRRPVKDEKLIARCTALQECMLRPDGDLTWDQWISAIADDAFVLDGVCLYRRRHPDGRPYALEIIDPATIQPLLDVTGRKPLHPSPAYVQIRNGTVVNHYTRNELTYWARNVRSNKIYGMSEVEQVVRTATLGIARVTKQVGHYSEGNIPDMLLSTPQNWTPQQIRDFQGIFDQLMSMPGSKRRGWFVPAGTGQPIMLNQEAQLFGPFDEWLARIICYAFSLPPFPFVKETNRATAETQYDAAMAEGLGPFLTGFKNIMDIEIREFWEEDGLELVWDDSENLSAAEKTAREQSDMRSGIISIDDIRAQRGLDPVGLPPMIFGLGPMGFMTLDQVKQAIDVGTNLPPAPMAFDAAAGDDPLAGAPPELLAQLGIQSPAAPGQAGGAGPGGPMGNGAGPRGPARSMGALGAALSRTKPVPGVSELLQRAGGY</sequence>
<dbReference type="RefSeq" id="WP_127788159.1">
    <property type="nucleotide sequence ID" value="NZ_SACL01000004.1"/>
</dbReference>
<dbReference type="EMBL" id="SACL01000004">
    <property type="protein sequence ID" value="RVT96226.1"/>
    <property type="molecule type" value="Genomic_DNA"/>
</dbReference>
<protein>
    <recommendedName>
        <fullName evidence="4">Phage portal protein</fullName>
    </recommendedName>
</protein>
<reference evidence="2 3" key="1">
    <citation type="submission" date="2019-01" db="EMBL/GenBank/DDBJ databases">
        <authorList>
            <person name="Chen W.-M."/>
        </authorList>
    </citation>
    <scope>NUCLEOTIDE SEQUENCE [LARGE SCALE GENOMIC DNA]</scope>
    <source>
        <strain evidence="2 3">CCP-6</strain>
    </source>
</reference>
<accession>A0A437MF31</accession>
<feature type="region of interest" description="Disordered" evidence="1">
    <location>
        <begin position="527"/>
        <end position="555"/>
    </location>
</feature>
<dbReference type="OrthoDB" id="7592047at2"/>